<keyword evidence="3" id="KW-1185">Reference proteome</keyword>
<dbReference type="OrthoDB" id="7464126at2759"/>
<feature type="domain" description="Fungal STAND N-terminal Goodbye" evidence="1">
    <location>
        <begin position="18"/>
        <end position="138"/>
    </location>
</feature>
<dbReference type="Proteomes" id="UP000759537">
    <property type="component" value="Unassembled WGS sequence"/>
</dbReference>
<dbReference type="InterPro" id="IPR031350">
    <property type="entry name" value="Goodbye_dom"/>
</dbReference>
<evidence type="ECO:0000313" key="2">
    <source>
        <dbReference type="EMBL" id="KAF8469862.1"/>
    </source>
</evidence>
<gene>
    <name evidence="2" type="ORF">DFH94DRAFT_220218</name>
</gene>
<comment type="caution">
    <text evidence="2">The sequence shown here is derived from an EMBL/GenBank/DDBJ whole genome shotgun (WGS) entry which is preliminary data.</text>
</comment>
<name>A0A9P5MM41_9AGAM</name>
<evidence type="ECO:0000259" key="1">
    <source>
        <dbReference type="Pfam" id="PF17109"/>
    </source>
</evidence>
<protein>
    <recommendedName>
        <fullName evidence="1">Fungal STAND N-terminal Goodbye domain-containing protein</fullName>
    </recommendedName>
</protein>
<evidence type="ECO:0000313" key="3">
    <source>
        <dbReference type="Proteomes" id="UP000759537"/>
    </source>
</evidence>
<dbReference type="EMBL" id="WHVB01000027">
    <property type="protein sequence ID" value="KAF8469862.1"/>
    <property type="molecule type" value="Genomic_DNA"/>
</dbReference>
<organism evidence="2 3">
    <name type="scientific">Russula ochroleuca</name>
    <dbReference type="NCBI Taxonomy" id="152965"/>
    <lineage>
        <taxon>Eukaryota</taxon>
        <taxon>Fungi</taxon>
        <taxon>Dikarya</taxon>
        <taxon>Basidiomycota</taxon>
        <taxon>Agaricomycotina</taxon>
        <taxon>Agaricomycetes</taxon>
        <taxon>Russulales</taxon>
        <taxon>Russulaceae</taxon>
        <taxon>Russula</taxon>
    </lineage>
</organism>
<sequence>MPQTSLEAASRSNYQLIFDSALEAYKKKTGKDLPKDPLFRRFENCQSPDAVITILRAQIRGPGNRSDKLTTWLDPTVNVINAFSAAIGGVGLAYPPAGVIFTGIGILLSAVKGVSASRGPLVDLFTRIENIFRRLEIYIGLPLTAGMTDSIVGVMVEVLCVLAIATKESKQNRAKIFTKKLLGRRDMENALQRLENMTLEETRMIGAEALKAIHGVEGVLQGVTDLLHGVRDKVRDLGDSDKVIDGAQTIQLAMSTALTVYGQVTRRPDDRQKMWSVKEQ</sequence>
<proteinExistence type="predicted"/>
<accession>A0A9P5MM41</accession>
<dbReference type="Pfam" id="PF17109">
    <property type="entry name" value="Goodbye"/>
    <property type="match status" value="1"/>
</dbReference>
<reference evidence="2" key="1">
    <citation type="submission" date="2019-10" db="EMBL/GenBank/DDBJ databases">
        <authorList>
            <consortium name="DOE Joint Genome Institute"/>
            <person name="Kuo A."/>
            <person name="Miyauchi S."/>
            <person name="Kiss E."/>
            <person name="Drula E."/>
            <person name="Kohler A."/>
            <person name="Sanchez-Garcia M."/>
            <person name="Andreopoulos B."/>
            <person name="Barry K.W."/>
            <person name="Bonito G."/>
            <person name="Buee M."/>
            <person name="Carver A."/>
            <person name="Chen C."/>
            <person name="Cichocki N."/>
            <person name="Clum A."/>
            <person name="Culley D."/>
            <person name="Crous P.W."/>
            <person name="Fauchery L."/>
            <person name="Girlanda M."/>
            <person name="Hayes R."/>
            <person name="Keri Z."/>
            <person name="LaButti K."/>
            <person name="Lipzen A."/>
            <person name="Lombard V."/>
            <person name="Magnuson J."/>
            <person name="Maillard F."/>
            <person name="Morin E."/>
            <person name="Murat C."/>
            <person name="Nolan M."/>
            <person name="Ohm R."/>
            <person name="Pangilinan J."/>
            <person name="Pereira M."/>
            <person name="Perotto S."/>
            <person name="Peter M."/>
            <person name="Riley R."/>
            <person name="Sitrit Y."/>
            <person name="Stielow B."/>
            <person name="Szollosi G."/>
            <person name="Zifcakova L."/>
            <person name="Stursova M."/>
            <person name="Spatafora J.W."/>
            <person name="Tedersoo L."/>
            <person name="Vaario L.-M."/>
            <person name="Yamada A."/>
            <person name="Yan M."/>
            <person name="Wang P."/>
            <person name="Xu J."/>
            <person name="Bruns T."/>
            <person name="Baldrian P."/>
            <person name="Vilgalys R."/>
            <person name="Henrissat B."/>
            <person name="Grigoriev I.V."/>
            <person name="Hibbett D."/>
            <person name="Nagy L.G."/>
            <person name="Martin F.M."/>
        </authorList>
    </citation>
    <scope>NUCLEOTIDE SEQUENCE</scope>
    <source>
        <strain evidence="2">Prilba</strain>
    </source>
</reference>
<dbReference type="AlphaFoldDB" id="A0A9P5MM41"/>
<reference evidence="2" key="2">
    <citation type="journal article" date="2020" name="Nat. Commun.">
        <title>Large-scale genome sequencing of mycorrhizal fungi provides insights into the early evolution of symbiotic traits.</title>
        <authorList>
            <person name="Miyauchi S."/>
            <person name="Kiss E."/>
            <person name="Kuo A."/>
            <person name="Drula E."/>
            <person name="Kohler A."/>
            <person name="Sanchez-Garcia M."/>
            <person name="Morin E."/>
            <person name="Andreopoulos B."/>
            <person name="Barry K.W."/>
            <person name="Bonito G."/>
            <person name="Buee M."/>
            <person name="Carver A."/>
            <person name="Chen C."/>
            <person name="Cichocki N."/>
            <person name="Clum A."/>
            <person name="Culley D."/>
            <person name="Crous P.W."/>
            <person name="Fauchery L."/>
            <person name="Girlanda M."/>
            <person name="Hayes R.D."/>
            <person name="Keri Z."/>
            <person name="LaButti K."/>
            <person name="Lipzen A."/>
            <person name="Lombard V."/>
            <person name="Magnuson J."/>
            <person name="Maillard F."/>
            <person name="Murat C."/>
            <person name="Nolan M."/>
            <person name="Ohm R.A."/>
            <person name="Pangilinan J."/>
            <person name="Pereira M.F."/>
            <person name="Perotto S."/>
            <person name="Peter M."/>
            <person name="Pfister S."/>
            <person name="Riley R."/>
            <person name="Sitrit Y."/>
            <person name="Stielow J.B."/>
            <person name="Szollosi G."/>
            <person name="Zifcakova L."/>
            <person name="Stursova M."/>
            <person name="Spatafora J.W."/>
            <person name="Tedersoo L."/>
            <person name="Vaario L.M."/>
            <person name="Yamada A."/>
            <person name="Yan M."/>
            <person name="Wang P."/>
            <person name="Xu J."/>
            <person name="Bruns T."/>
            <person name="Baldrian P."/>
            <person name="Vilgalys R."/>
            <person name="Dunand C."/>
            <person name="Henrissat B."/>
            <person name="Grigoriev I.V."/>
            <person name="Hibbett D."/>
            <person name="Nagy L.G."/>
            <person name="Martin F.M."/>
        </authorList>
    </citation>
    <scope>NUCLEOTIDE SEQUENCE</scope>
    <source>
        <strain evidence="2">Prilba</strain>
    </source>
</reference>